<keyword evidence="1 3" id="KW-0732">Signal</keyword>
<dbReference type="EMBL" id="UFSO01000002">
    <property type="protein sequence ID" value="SSY70346.1"/>
    <property type="molecule type" value="Genomic_DNA"/>
</dbReference>
<dbReference type="Proteomes" id="UP000254209">
    <property type="component" value="Unassembled WGS sequence"/>
</dbReference>
<dbReference type="Pfam" id="PF00639">
    <property type="entry name" value="Rotamase"/>
    <property type="match status" value="1"/>
</dbReference>
<feature type="domain" description="PpiC" evidence="4">
    <location>
        <begin position="174"/>
        <end position="271"/>
    </location>
</feature>
<dbReference type="Pfam" id="PF13624">
    <property type="entry name" value="SurA_N_3"/>
    <property type="match status" value="1"/>
</dbReference>
<dbReference type="InterPro" id="IPR046357">
    <property type="entry name" value="PPIase_dom_sf"/>
</dbReference>
<dbReference type="EC" id="5.2.1.8" evidence="5"/>
<dbReference type="Gene3D" id="3.10.50.40">
    <property type="match status" value="1"/>
</dbReference>
<keyword evidence="2" id="KW-0697">Rotamase</keyword>
<evidence type="ECO:0000313" key="5">
    <source>
        <dbReference type="EMBL" id="SSY70346.1"/>
    </source>
</evidence>
<evidence type="ECO:0000256" key="2">
    <source>
        <dbReference type="PROSITE-ProRule" id="PRU00278"/>
    </source>
</evidence>
<sequence length="315" mass="34685">MKHIKTLTAAILLASSFQAAAEIKALNSIAMEVNASIITYGDIERAVRVLRASPTNKDIPNSQLAAAARQQLMERALMVEAAKNAGLKATEAEIDAEIQRRALLAKTTPDALYAQAKSFGLSKKSYRLEVAKDLLSERVMMNVIEDVKVEDGKVLNYIQQAQKEGKTLPAGSPYTVYQVRRILMNINDTHTSKAVGDRIKLLAQAVQQGQDFATLAKRYSQEAAAVNGGLQELSEGLVPAKVEAMMRIVPNGQISAPIQTAKNWQMLYMVSQRTENNPTKMQEHAVRLLLLKQEQQKAQGQFLGSLQHGTVVREF</sequence>
<evidence type="ECO:0000256" key="3">
    <source>
        <dbReference type="SAM" id="SignalP"/>
    </source>
</evidence>
<keyword evidence="2 5" id="KW-0413">Isomerase</keyword>
<name>A0A376BKY6_9NEIS</name>
<dbReference type="InterPro" id="IPR050280">
    <property type="entry name" value="OMP_Chaperone_SurA"/>
</dbReference>
<evidence type="ECO:0000259" key="4">
    <source>
        <dbReference type="PROSITE" id="PS50198"/>
    </source>
</evidence>
<evidence type="ECO:0000256" key="1">
    <source>
        <dbReference type="ARBA" id="ARBA00022729"/>
    </source>
</evidence>
<feature type="signal peptide" evidence="3">
    <location>
        <begin position="1"/>
        <end position="21"/>
    </location>
</feature>
<proteinExistence type="predicted"/>
<dbReference type="PANTHER" id="PTHR47637:SF1">
    <property type="entry name" value="CHAPERONE SURA"/>
    <property type="match status" value="1"/>
</dbReference>
<evidence type="ECO:0000313" key="6">
    <source>
        <dbReference type="Proteomes" id="UP000254209"/>
    </source>
</evidence>
<dbReference type="OrthoDB" id="14196at2"/>
<gene>
    <name evidence="5" type="primary">surA</name>
    <name evidence="5" type="ORF">NCTC10283_00433</name>
</gene>
<dbReference type="AlphaFoldDB" id="A0A376BKY6"/>
<keyword evidence="6" id="KW-1185">Reference proteome</keyword>
<dbReference type="STRING" id="1120980.GCA_000745955_02043"/>
<dbReference type="Gene3D" id="1.10.4030.10">
    <property type="entry name" value="Porin chaperone SurA, peptide-binding domain"/>
    <property type="match status" value="1"/>
</dbReference>
<organism evidence="5 6">
    <name type="scientific">Alysiella crassa</name>
    <dbReference type="NCBI Taxonomy" id="153491"/>
    <lineage>
        <taxon>Bacteria</taxon>
        <taxon>Pseudomonadati</taxon>
        <taxon>Pseudomonadota</taxon>
        <taxon>Betaproteobacteria</taxon>
        <taxon>Neisseriales</taxon>
        <taxon>Neisseriaceae</taxon>
        <taxon>Alysiella</taxon>
    </lineage>
</organism>
<reference evidence="5 6" key="1">
    <citation type="submission" date="2018-06" db="EMBL/GenBank/DDBJ databases">
        <authorList>
            <consortium name="Pathogen Informatics"/>
            <person name="Doyle S."/>
        </authorList>
    </citation>
    <scope>NUCLEOTIDE SEQUENCE [LARGE SCALE GENOMIC DNA]</scope>
    <source>
        <strain evidence="5 6">NCTC10283</strain>
    </source>
</reference>
<dbReference type="PROSITE" id="PS50198">
    <property type="entry name" value="PPIC_PPIASE_2"/>
    <property type="match status" value="1"/>
</dbReference>
<dbReference type="InterPro" id="IPR027304">
    <property type="entry name" value="Trigger_fact/SurA_dom_sf"/>
</dbReference>
<feature type="chain" id="PRO_5017061852" evidence="3">
    <location>
        <begin position="22"/>
        <end position="315"/>
    </location>
</feature>
<dbReference type="SUPFAM" id="SSF54534">
    <property type="entry name" value="FKBP-like"/>
    <property type="match status" value="1"/>
</dbReference>
<accession>A0A376BKY6</accession>
<dbReference type="SUPFAM" id="SSF109998">
    <property type="entry name" value="Triger factor/SurA peptide-binding domain-like"/>
    <property type="match status" value="1"/>
</dbReference>
<dbReference type="GO" id="GO:0003755">
    <property type="term" value="F:peptidyl-prolyl cis-trans isomerase activity"/>
    <property type="evidence" value="ECO:0007669"/>
    <property type="project" value="UniProtKB-KW"/>
</dbReference>
<dbReference type="InterPro" id="IPR000297">
    <property type="entry name" value="PPIase_PpiC"/>
</dbReference>
<dbReference type="PANTHER" id="PTHR47637">
    <property type="entry name" value="CHAPERONE SURA"/>
    <property type="match status" value="1"/>
</dbReference>
<dbReference type="RefSeq" id="WP_034294533.1">
    <property type="nucleotide sequence ID" value="NZ_CP091519.2"/>
</dbReference>
<protein>
    <submittedName>
        <fullName evidence="5">Peptidyl-prolyl cis-trans isomerase surA</fullName>
        <ecNumber evidence="5">5.2.1.8</ecNumber>
    </submittedName>
</protein>